<gene>
    <name evidence="1" type="ORF">CFter6_4378</name>
</gene>
<evidence type="ECO:0000313" key="2">
    <source>
        <dbReference type="Proteomes" id="UP000072421"/>
    </source>
</evidence>
<dbReference type="Proteomes" id="UP000072421">
    <property type="component" value="Chromosome"/>
</dbReference>
<reference evidence="1 2" key="1">
    <citation type="submission" date="2015-11" db="EMBL/GenBank/DDBJ databases">
        <title>Exploring the genomic traits of fungus-feeding bacterial genus Collimonas.</title>
        <authorList>
            <person name="Song C."/>
            <person name="Schmidt R."/>
            <person name="de Jager V."/>
            <person name="Krzyzanowska D."/>
            <person name="Jongedijk E."/>
            <person name="Cankar K."/>
            <person name="Beekwilder J."/>
            <person name="van Veen A."/>
            <person name="de Boer W."/>
            <person name="van Veen J.A."/>
            <person name="Garbeva P."/>
        </authorList>
    </citation>
    <scope>NUCLEOTIDE SEQUENCE [LARGE SCALE GENOMIC DNA]</scope>
    <source>
        <strain evidence="1 2">Ter6</strain>
    </source>
</reference>
<proteinExistence type="predicted"/>
<organism evidence="1">
    <name type="scientific">Collimonas fungivorans</name>
    <dbReference type="NCBI Taxonomy" id="158899"/>
    <lineage>
        <taxon>Bacteria</taxon>
        <taxon>Pseudomonadati</taxon>
        <taxon>Pseudomonadota</taxon>
        <taxon>Betaproteobacteria</taxon>
        <taxon>Burkholderiales</taxon>
        <taxon>Oxalobacteraceae</taxon>
        <taxon>Collimonas</taxon>
    </lineage>
</organism>
<name>A0A127PH73_9BURK</name>
<protein>
    <submittedName>
        <fullName evidence="1">Uncharacterized protein</fullName>
    </submittedName>
</protein>
<evidence type="ECO:0000313" key="1">
    <source>
        <dbReference type="EMBL" id="AMO96974.1"/>
    </source>
</evidence>
<dbReference type="PATRIC" id="fig|158899.10.peg.4338"/>
<dbReference type="AlphaFoldDB" id="A0A127PH73"/>
<dbReference type="EMBL" id="CP013232">
    <property type="protein sequence ID" value="AMO96974.1"/>
    <property type="molecule type" value="Genomic_DNA"/>
</dbReference>
<sequence length="338" mass="36520">MLLQGGQLTWIGRSAFARERNVWSGELKGSPAALSDPLSAAADLFGRTPRGRIKIADKLTVLLGYPYVRHTVLPWQAGLTQAADWRDYANAVFDEQDGSAYPGRQVVVDPAPSGQPRLAAATDAALIQGLQALAKMHKLRLVSCMSLLTAAVQRHWEVLEDDCVLSLPQHGALECLFRKQGIWQGVCGIPVAPGAALADSIAAAAQLARADSDGENSLPVLAVTPFFSSPRRAQDNSSLVRWLAAAHPWLQDSHNHPDGFARTHARGPAFAAPVDKPGMPPARYKWGYWAADNLVAEQSGRYGAWGKLAWRQPVDCSAQGAAYARPGLPFGPWQERPQ</sequence>
<accession>A0A127PH73</accession>